<dbReference type="Pfam" id="PF21203">
    <property type="entry name" value="ECM10"/>
    <property type="match status" value="1"/>
</dbReference>
<keyword evidence="1" id="KW-0472">Membrane</keyword>
<keyword evidence="1" id="KW-0812">Transmembrane</keyword>
<feature type="transmembrane region" description="Helical" evidence="1">
    <location>
        <begin position="202"/>
        <end position="219"/>
    </location>
</feature>
<comment type="caution">
    <text evidence="3">The sequence shown here is derived from an EMBL/GenBank/DDBJ whole genome shotgun (WGS) entry which is preliminary data.</text>
</comment>
<dbReference type="AlphaFoldDB" id="A0A4V6DTJ3"/>
<dbReference type="PANTHER" id="PTHR39219:SF1">
    <property type="entry name" value="ER MEMBRANE PROTEIN COMPLEX SUBUNIT 10"/>
    <property type="match status" value="1"/>
</dbReference>
<proteinExistence type="predicted"/>
<reference evidence="3 4" key="1">
    <citation type="submission" date="2018-02" db="EMBL/GenBank/DDBJ databases">
        <title>Draft genome sequences of Elsinoe sp., causing black scab on jojoba.</title>
        <authorList>
            <person name="Stodart B."/>
            <person name="Jeffress S."/>
            <person name="Ash G."/>
            <person name="Arun Chinnappa K."/>
        </authorList>
    </citation>
    <scope>NUCLEOTIDE SEQUENCE [LARGE SCALE GENOMIC DNA]</scope>
    <source>
        <strain evidence="3 4">Hillstone_2</strain>
    </source>
</reference>
<evidence type="ECO:0000256" key="1">
    <source>
        <dbReference type="SAM" id="Phobius"/>
    </source>
</evidence>
<organism evidence="3 4">
    <name type="scientific">Elsinoe australis</name>
    <dbReference type="NCBI Taxonomy" id="40998"/>
    <lineage>
        <taxon>Eukaryota</taxon>
        <taxon>Fungi</taxon>
        <taxon>Dikarya</taxon>
        <taxon>Ascomycota</taxon>
        <taxon>Pezizomycotina</taxon>
        <taxon>Dothideomycetes</taxon>
        <taxon>Dothideomycetidae</taxon>
        <taxon>Myriangiales</taxon>
        <taxon>Elsinoaceae</taxon>
        <taxon>Elsinoe</taxon>
    </lineage>
</organism>
<evidence type="ECO:0000256" key="2">
    <source>
        <dbReference type="SAM" id="SignalP"/>
    </source>
</evidence>
<accession>A0A4V6DTJ3</accession>
<dbReference type="EMBL" id="PTQR01000085">
    <property type="protein sequence ID" value="TKX20822.1"/>
    <property type="molecule type" value="Genomic_DNA"/>
</dbReference>
<keyword evidence="1" id="KW-1133">Transmembrane helix</keyword>
<protein>
    <recommendedName>
        <fullName evidence="5">ER membrane protein complex subunit 10</fullName>
    </recommendedName>
</protein>
<feature type="chain" id="PRO_5020625387" description="ER membrane protein complex subunit 10" evidence="2">
    <location>
        <begin position="28"/>
        <end position="221"/>
    </location>
</feature>
<evidence type="ECO:0000313" key="3">
    <source>
        <dbReference type="EMBL" id="TKX20822.1"/>
    </source>
</evidence>
<keyword evidence="2" id="KW-0732">Signal</keyword>
<feature type="signal peptide" evidence="2">
    <location>
        <begin position="1"/>
        <end position="27"/>
    </location>
</feature>
<evidence type="ECO:0008006" key="5">
    <source>
        <dbReference type="Google" id="ProtNLM"/>
    </source>
</evidence>
<evidence type="ECO:0000313" key="4">
    <source>
        <dbReference type="Proteomes" id="UP000308133"/>
    </source>
</evidence>
<dbReference type="Proteomes" id="UP000308133">
    <property type="component" value="Unassembled WGS sequence"/>
</dbReference>
<dbReference type="PANTHER" id="PTHR39219">
    <property type="entry name" value="ER MEMBRANE PROTEIN COMPLEX SUBUNIT 10"/>
    <property type="match status" value="1"/>
</dbReference>
<name>A0A4V6DTJ3_9PEZI</name>
<gene>
    <name evidence="3" type="ORF">C1H76_7001</name>
</gene>
<sequence>MPSIQPHRLTMLDLLLLLLLYPLLAYASTLSPQTLTLSLRTDTSATNHPYLDIHYDPSSRTASILKRHPLPPLPPSTPLIPLGFTRPDLPLSQAWTSISIPPSALSPSRDRVVELLLDREGRPYTVDFTSVPVMAAVSEVGPDKGGQTQGRKKEAVVVEGGITVRVVPAREGPGPALNRPVVVGKDGRVEGAEPEKSFLQKYWWMIAIFLVIQVVAGGGKE</sequence>